<dbReference type="GO" id="GO:0007606">
    <property type="term" value="P:sensory perception of chemical stimulus"/>
    <property type="evidence" value="ECO:0007669"/>
    <property type="project" value="InterPro"/>
</dbReference>
<dbReference type="InterPro" id="IPR002184">
    <property type="entry name" value="7TM_GPCR_serpentine_rcpt_Srb"/>
</dbReference>
<feature type="transmembrane region" description="Helical" evidence="6">
    <location>
        <begin position="103"/>
        <end position="122"/>
    </location>
</feature>
<evidence type="ECO:0000256" key="5">
    <source>
        <dbReference type="ARBA" id="ARBA00023136"/>
    </source>
</evidence>
<reference evidence="7" key="1">
    <citation type="submission" date="2007-07" db="EMBL/GenBank/DDBJ databases">
        <title>PCAP assembly of the Caenorhabditis remanei genome.</title>
        <authorList>
            <consortium name="The Caenorhabditis remanei Sequencing Consortium"/>
            <person name="Wilson R.K."/>
        </authorList>
    </citation>
    <scope>NUCLEOTIDE SEQUENCE [LARGE SCALE GENOMIC DNA]</scope>
    <source>
        <strain evidence="7">PB4641</strain>
    </source>
</reference>
<dbReference type="GO" id="GO:0004888">
    <property type="term" value="F:transmembrane signaling receptor activity"/>
    <property type="evidence" value="ECO:0007669"/>
    <property type="project" value="InterPro"/>
</dbReference>
<evidence type="ECO:0000256" key="1">
    <source>
        <dbReference type="ARBA" id="ARBA00004141"/>
    </source>
</evidence>
<keyword evidence="8" id="KW-1185">Reference proteome</keyword>
<dbReference type="PRINTS" id="PR00699">
    <property type="entry name" value="TMPROTEINSRB"/>
</dbReference>
<evidence type="ECO:0000256" key="3">
    <source>
        <dbReference type="ARBA" id="ARBA00022692"/>
    </source>
</evidence>
<feature type="transmembrane region" description="Helical" evidence="6">
    <location>
        <begin position="26"/>
        <end position="48"/>
    </location>
</feature>
<organism evidence="8">
    <name type="scientific">Caenorhabditis remanei</name>
    <name type="common">Caenorhabditis vulgaris</name>
    <dbReference type="NCBI Taxonomy" id="31234"/>
    <lineage>
        <taxon>Eukaryota</taxon>
        <taxon>Metazoa</taxon>
        <taxon>Ecdysozoa</taxon>
        <taxon>Nematoda</taxon>
        <taxon>Chromadorea</taxon>
        <taxon>Rhabditida</taxon>
        <taxon>Rhabditina</taxon>
        <taxon>Rhabditomorpha</taxon>
        <taxon>Rhabditoidea</taxon>
        <taxon>Rhabditidae</taxon>
        <taxon>Peloderinae</taxon>
        <taxon>Caenorhabditis</taxon>
    </lineage>
</organism>
<dbReference type="InParanoid" id="E3M4G4"/>
<gene>
    <name evidence="7" type="ORF">CRE_11915</name>
</gene>
<keyword evidence="5 6" id="KW-0472">Membrane</keyword>
<accession>E3M4G4</accession>
<dbReference type="eggNOG" id="ENOG502RT5J">
    <property type="taxonomic scope" value="Eukaryota"/>
</dbReference>
<evidence type="ECO:0000313" key="8">
    <source>
        <dbReference type="Proteomes" id="UP000008281"/>
    </source>
</evidence>
<dbReference type="PANTHER" id="PTHR31216:SF1">
    <property type="entry name" value="SERPENTINE RECEPTOR CLASS BETA-3"/>
    <property type="match status" value="1"/>
</dbReference>
<protein>
    <submittedName>
        <fullName evidence="7">Uncharacterized protein</fullName>
    </submittedName>
</protein>
<dbReference type="PANTHER" id="PTHR31216">
    <property type="entry name" value="SERPENTINE RECEPTOR CLASS BETA-1-RELATED-RELATED"/>
    <property type="match status" value="1"/>
</dbReference>
<dbReference type="Pfam" id="PF02175">
    <property type="entry name" value="7TM_GPCR_Srb"/>
    <property type="match status" value="1"/>
</dbReference>
<dbReference type="EMBL" id="DS268424">
    <property type="protein sequence ID" value="EFO91323.1"/>
    <property type="molecule type" value="Genomic_DNA"/>
</dbReference>
<name>E3M4G4_CAERE</name>
<sequence>MNIPSESQCELAYQLSNHLIYRLSQLYSFFVSLLAIPSLLFFIIKKVLPLQFHGNLKCLLIVYFSSSLVFSFESCLGFGYQFLEPFFVTTKCNLLIDPSLFKWFHTITLFTMTISMLLPIGFSIERFVALSCAKRYEHVRTLLGPILVFSLIGIDLLFIILIYQNEQFLGSYVSFILVPSTSAFRFNLFFYFLLFVQFFNLTCNCFLLKINNKLKSRYNRYIQRKTTLSLRYEMEEINYSSRFTLVVSFTHLLFVGCYVILGILARTLGESFFVNQVNYTAARAIHCSVPTYNLVIVFIGIKSLRHLNVKRRNTVNTTIQLKSTGNEGAKNYEDAIFKHWDMISK</sequence>
<feature type="transmembrane region" description="Helical" evidence="6">
    <location>
        <begin position="142"/>
        <end position="163"/>
    </location>
</feature>
<dbReference type="OrthoDB" id="5836746at2759"/>
<proteinExistence type="inferred from homology"/>
<comment type="similarity">
    <text evidence="2">Belongs to the nematode receptor-like protein srb family.</text>
</comment>
<keyword evidence="3 6" id="KW-0812">Transmembrane</keyword>
<feature type="transmembrane region" description="Helical" evidence="6">
    <location>
        <begin position="183"/>
        <end position="208"/>
    </location>
</feature>
<feature type="transmembrane region" description="Helical" evidence="6">
    <location>
        <begin position="60"/>
        <end position="83"/>
    </location>
</feature>
<dbReference type="HOGENOM" id="CLU_045882_1_0_1"/>
<evidence type="ECO:0000313" key="7">
    <source>
        <dbReference type="EMBL" id="EFO91323.1"/>
    </source>
</evidence>
<dbReference type="AlphaFoldDB" id="E3M4G4"/>
<evidence type="ECO:0000256" key="2">
    <source>
        <dbReference type="ARBA" id="ARBA00006860"/>
    </source>
</evidence>
<evidence type="ECO:0000256" key="6">
    <source>
        <dbReference type="SAM" id="Phobius"/>
    </source>
</evidence>
<dbReference type="Proteomes" id="UP000008281">
    <property type="component" value="Unassembled WGS sequence"/>
</dbReference>
<feature type="transmembrane region" description="Helical" evidence="6">
    <location>
        <begin position="243"/>
        <end position="261"/>
    </location>
</feature>
<dbReference type="GO" id="GO:0016020">
    <property type="term" value="C:membrane"/>
    <property type="evidence" value="ECO:0007669"/>
    <property type="project" value="UniProtKB-SubCell"/>
</dbReference>
<dbReference type="STRING" id="31234.E3M4G4"/>
<comment type="subcellular location">
    <subcellularLocation>
        <location evidence="1">Membrane</location>
        <topology evidence="1">Multi-pass membrane protein</topology>
    </subcellularLocation>
</comment>
<evidence type="ECO:0000256" key="4">
    <source>
        <dbReference type="ARBA" id="ARBA00022989"/>
    </source>
</evidence>
<feature type="transmembrane region" description="Helical" evidence="6">
    <location>
        <begin position="281"/>
        <end position="301"/>
    </location>
</feature>
<keyword evidence="4 6" id="KW-1133">Transmembrane helix</keyword>